<evidence type="ECO:0000313" key="2">
    <source>
        <dbReference type="Proteomes" id="UP000251241"/>
    </source>
</evidence>
<sequence>MRLLNWKRDKAEIQLQQKVVEAVAEVSNAVVTVDKQREQLALAKERVDNAHLAVKKRRSTL</sequence>
<organism evidence="1 2">
    <name type="scientific">Sphingobacterium multivorum</name>
    <dbReference type="NCBI Taxonomy" id="28454"/>
    <lineage>
        <taxon>Bacteria</taxon>
        <taxon>Pseudomonadati</taxon>
        <taxon>Bacteroidota</taxon>
        <taxon>Sphingobacteriia</taxon>
        <taxon>Sphingobacteriales</taxon>
        <taxon>Sphingobacteriaceae</taxon>
        <taxon>Sphingobacterium</taxon>
    </lineage>
</organism>
<reference evidence="1 2" key="1">
    <citation type="submission" date="2018-06" db="EMBL/GenBank/DDBJ databases">
        <authorList>
            <consortium name="Pathogen Informatics"/>
            <person name="Doyle S."/>
        </authorList>
    </citation>
    <scope>NUCLEOTIDE SEQUENCE [LARGE SCALE GENOMIC DNA]</scope>
    <source>
        <strain evidence="1 2">NCTC11343</strain>
    </source>
</reference>
<gene>
    <name evidence="1" type="ORF">NCTC11343_05102</name>
</gene>
<evidence type="ECO:0000313" key="1">
    <source>
        <dbReference type="EMBL" id="SPZ93165.1"/>
    </source>
</evidence>
<accession>A0A2X2JZ91</accession>
<dbReference type="Proteomes" id="UP000251241">
    <property type="component" value="Unassembled WGS sequence"/>
</dbReference>
<dbReference type="SUPFAM" id="SSF56954">
    <property type="entry name" value="Outer membrane efflux proteins (OEP)"/>
    <property type="match status" value="1"/>
</dbReference>
<name>A0A2X2JZ91_SPHMU</name>
<proteinExistence type="predicted"/>
<protein>
    <submittedName>
        <fullName evidence="1">Uncharacterized protein</fullName>
    </submittedName>
</protein>
<dbReference type="AlphaFoldDB" id="A0A2X2JZ91"/>
<dbReference type="EMBL" id="UAUU01000011">
    <property type="protein sequence ID" value="SPZ93165.1"/>
    <property type="molecule type" value="Genomic_DNA"/>
</dbReference>